<dbReference type="Proteomes" id="UP000015688">
    <property type="component" value="Unassembled WGS sequence"/>
</dbReference>
<dbReference type="EMBL" id="AVNC01000016">
    <property type="protein sequence ID" value="EQK41176.1"/>
    <property type="molecule type" value="Genomic_DNA"/>
</dbReference>
<evidence type="ECO:0000313" key="6">
    <source>
        <dbReference type="Proteomes" id="UP000015688"/>
    </source>
</evidence>
<evidence type="ECO:0000256" key="1">
    <source>
        <dbReference type="ARBA" id="ARBA00022741"/>
    </source>
</evidence>
<accession>T4VK91</accession>
<dbReference type="NCBIfam" id="NF006732">
    <property type="entry name" value="PRK09263.1"/>
    <property type="match status" value="1"/>
</dbReference>
<dbReference type="NCBIfam" id="TIGR02487">
    <property type="entry name" value="NrdD"/>
    <property type="match status" value="1"/>
</dbReference>
<organism evidence="5 6">
    <name type="scientific">Paraclostridium bifermentans ATCC 638 = DSM 14991</name>
    <dbReference type="NCBI Taxonomy" id="1233171"/>
    <lineage>
        <taxon>Bacteria</taxon>
        <taxon>Bacillati</taxon>
        <taxon>Bacillota</taxon>
        <taxon>Clostridia</taxon>
        <taxon>Peptostreptococcales</taxon>
        <taxon>Peptostreptococcaceae</taxon>
        <taxon>Paraclostridium</taxon>
    </lineage>
</organism>
<dbReference type="PANTHER" id="PTHR21075">
    <property type="entry name" value="ANAEROBIC RIBONUCLEOSIDE-TRIPHOSPHATE REDUCTASE"/>
    <property type="match status" value="1"/>
</dbReference>
<dbReference type="GO" id="GO:0009265">
    <property type="term" value="P:2'-deoxyribonucleotide biosynthetic process"/>
    <property type="evidence" value="ECO:0007669"/>
    <property type="project" value="TreeGrafter"/>
</dbReference>
<dbReference type="PROSITE" id="PS51161">
    <property type="entry name" value="ATP_CONE"/>
    <property type="match status" value="1"/>
</dbReference>
<dbReference type="GO" id="GO:0031250">
    <property type="term" value="C:anaerobic ribonucleoside-triphosphate reductase complex"/>
    <property type="evidence" value="ECO:0007669"/>
    <property type="project" value="TreeGrafter"/>
</dbReference>
<keyword evidence="1 3" id="KW-0547">Nucleotide-binding</keyword>
<proteinExistence type="predicted"/>
<evidence type="ECO:0000313" key="5">
    <source>
        <dbReference type="EMBL" id="EQK41176.1"/>
    </source>
</evidence>
<dbReference type="Pfam" id="PF03477">
    <property type="entry name" value="ATP-cone"/>
    <property type="match status" value="1"/>
</dbReference>
<dbReference type="GO" id="GO:0005524">
    <property type="term" value="F:ATP binding"/>
    <property type="evidence" value="ECO:0007669"/>
    <property type="project" value="UniProtKB-UniRule"/>
</dbReference>
<evidence type="ECO:0000259" key="4">
    <source>
        <dbReference type="PROSITE" id="PS51161"/>
    </source>
</evidence>
<dbReference type="GeneID" id="67471541"/>
<evidence type="ECO:0000256" key="3">
    <source>
        <dbReference type="PROSITE-ProRule" id="PRU00492"/>
    </source>
</evidence>
<feature type="domain" description="ATP-cone" evidence="4">
    <location>
        <begin position="5"/>
        <end position="96"/>
    </location>
</feature>
<evidence type="ECO:0000256" key="2">
    <source>
        <dbReference type="ARBA" id="ARBA00022840"/>
    </source>
</evidence>
<gene>
    <name evidence="5" type="ORF">C672_2917</name>
</gene>
<dbReference type="Pfam" id="PF13597">
    <property type="entry name" value="NRDD"/>
    <property type="match status" value="1"/>
</dbReference>
<comment type="caution">
    <text evidence="5">The sequence shown here is derived from an EMBL/GenBank/DDBJ whole genome shotgun (WGS) entry which is preliminary data.</text>
</comment>
<dbReference type="PANTHER" id="PTHR21075:SF0">
    <property type="entry name" value="ANAEROBIC RIBONUCLEOSIDE-TRIPHOSPHATE REDUCTASE"/>
    <property type="match status" value="1"/>
</dbReference>
<reference evidence="5 6" key="1">
    <citation type="submission" date="2013-06" db="EMBL/GenBank/DDBJ databases">
        <authorList>
            <person name="Walk S."/>
            <person name="Aronoff D."/>
            <person name="Young V.Y."/>
            <person name="Marsh J."/>
            <person name="Harrison L."/>
            <person name="Daugherty S.C."/>
            <person name="Shefchek K.A."/>
            <person name="Hine E.E."/>
            <person name="Tallon L.J."/>
            <person name="Sadzewicz L.K."/>
            <person name="Rasko D.A."/>
        </authorList>
    </citation>
    <scope>NUCLEOTIDE SEQUENCE [LARGE SCALE GENOMIC DNA]</scope>
    <source>
        <strain evidence="5 6">ATCC 638</strain>
    </source>
</reference>
<dbReference type="EC" id="1.17.4.2" evidence="5"/>
<dbReference type="InterPro" id="IPR005144">
    <property type="entry name" value="ATP-cone_dom"/>
</dbReference>
<dbReference type="GO" id="GO:0006260">
    <property type="term" value="P:DNA replication"/>
    <property type="evidence" value="ECO:0007669"/>
    <property type="project" value="InterPro"/>
</dbReference>
<dbReference type="InterPro" id="IPR012833">
    <property type="entry name" value="NrdD"/>
</dbReference>
<dbReference type="Gene3D" id="3.20.70.20">
    <property type="match status" value="1"/>
</dbReference>
<dbReference type="SUPFAM" id="SSF51998">
    <property type="entry name" value="PFL-like glycyl radical enzymes"/>
    <property type="match status" value="1"/>
</dbReference>
<dbReference type="RefSeq" id="WP_021433961.1">
    <property type="nucleotide sequence ID" value="NZ_AVNC01000016.1"/>
</dbReference>
<dbReference type="PATRIC" id="fig|1233171.3.peg.2804"/>
<keyword evidence="2 3" id="KW-0067">ATP-binding</keyword>
<dbReference type="GO" id="GO:0004748">
    <property type="term" value="F:ribonucleoside-diphosphate reductase activity, thioredoxin disulfide as acceptor"/>
    <property type="evidence" value="ECO:0007669"/>
    <property type="project" value="TreeGrafter"/>
</dbReference>
<keyword evidence="5" id="KW-0560">Oxidoreductase</keyword>
<sequence>MNKQLNIIKRDGSVVKFDKTKIENAILKAMKYGSGIYEEEMAKEIANEIELSFNQTKDVATVNKVEDMVYKNLINHKHELTAKAYEGYRAVQSFKREVNTTDDSILGLLDNSNEDVMNENSNKNGLLASTQRDLIAGEVSKDIARRKLIPAHIAHAHDEGVLHYHDMDYAIQPIHNCMLINLEDMLNNGTVISNKLVESPKSFTTACTVTTQIIAQIASGQYGGNSITIKHIAPFLRVSYDKYLNKYKDKYPEEMAKDLAEDRMLEELKNGIQTIRYQLSTLYTSNGQSPFSTIYLEIEEGNEYEREMALICEEMIAQRLEGMKNYKGQEVGEEFPKLVYLLDEHNCLEGGKYDYITKLAAKCNTKRLVPDYQSAKIMKKNYEGNTFPPMGCRSHLSPWKDENGNYKWYGRFNQGVISLNLVQVALTANQDMEKFWEILDERLELCREALMVRHDLLKGVISDVSPIHWQHGGIARLKKGEKIDSLLENGYSTLSLGYVGVYEMTQAMLGISHTTKDGEKFALEVMNHLNNTCQKWKDETGLGFGLYGTPGESLTSRFCRIDKQKFGEIKNVTDRMYYTNSYHVHVSEEIDAFEKLKFESQFHDISLGGCISYIEVPDMSKNLPAVEQIINYIYHNIQYAEINTKPDICYSCGYTGEIKLDKDLEWYCPNCGNRDKNEMQVMRRTCGYIGANMWGKGRTQEIGERVLHL</sequence>
<name>T4VK91_PARBF</name>
<protein>
    <submittedName>
        <fullName evidence="5">Anaerobic ribonucleoside-triphosphate reductase</fullName>
        <ecNumber evidence="5">1.17.4.2</ecNumber>
    </submittedName>
</protein>
<dbReference type="GO" id="GO:0008998">
    <property type="term" value="F:ribonucleoside-triphosphate reductase (thioredoxin) activity"/>
    <property type="evidence" value="ECO:0007669"/>
    <property type="project" value="UniProtKB-EC"/>
</dbReference>
<dbReference type="AlphaFoldDB" id="T4VK91"/>